<evidence type="ECO:0000256" key="4">
    <source>
        <dbReference type="ARBA" id="ARBA00044936"/>
    </source>
</evidence>
<dbReference type="AlphaFoldDB" id="A0A2S0KH82"/>
<keyword evidence="8" id="KW-1185">Reference proteome</keyword>
<comment type="similarity">
    <text evidence="5">Belongs to the SepF family.</text>
</comment>
<dbReference type="InterPro" id="IPR023052">
    <property type="entry name" value="Cell_div_SepF"/>
</dbReference>
<dbReference type="InterPro" id="IPR007561">
    <property type="entry name" value="Cell_div_SepF/SepF-rel"/>
</dbReference>
<name>A0A2S0KH82_9ACTN</name>
<keyword evidence="2 5" id="KW-0717">Septation</keyword>
<proteinExistence type="inferred from homology"/>
<protein>
    <recommendedName>
        <fullName evidence="5">Cell division protein SepF</fullName>
    </recommendedName>
</protein>
<dbReference type="HAMAP" id="MF_01197">
    <property type="entry name" value="SepF"/>
    <property type="match status" value="1"/>
</dbReference>
<dbReference type="Gene3D" id="3.30.110.150">
    <property type="entry name" value="SepF-like protein"/>
    <property type="match status" value="1"/>
</dbReference>
<evidence type="ECO:0000256" key="5">
    <source>
        <dbReference type="HAMAP-Rule" id="MF_01197"/>
    </source>
</evidence>
<keyword evidence="5" id="KW-0963">Cytoplasm</keyword>
<sequence>MTTMQKFKAYFGMVPPSEYEDDYLADPMSDSMNGSMGGRYEPSGEPPRRGAQAGRHDEQMSARERLYLERYRGAATHADGYYDDEPYEADYAEVEYGHRGDERVFSERVMHVEAERGPVAARGRLEPLSHSANVTARGAAMVVRGANALAPEPRADVAAETAGRITTLRPADYSEARTIGERFRSGSPVIMDLVDMSNDDAKRLVDFAAGLAFGLRGQLEKVATKVFLLSPAGMDVSPEERRRIAETGFHNQS</sequence>
<dbReference type="GO" id="GO:0043093">
    <property type="term" value="P:FtsZ-dependent cytokinesis"/>
    <property type="evidence" value="ECO:0007669"/>
    <property type="project" value="UniProtKB-UniRule"/>
</dbReference>
<dbReference type="PANTHER" id="PTHR35798">
    <property type="entry name" value="CELL DIVISION PROTEIN SEPF"/>
    <property type="match status" value="1"/>
</dbReference>
<keyword evidence="1 5" id="KW-0132">Cell division</keyword>
<gene>
    <name evidence="5" type="primary">sepF</name>
    <name evidence="7" type="ORF">C6V83_12725</name>
</gene>
<dbReference type="GO" id="GO:0000917">
    <property type="term" value="P:division septum assembly"/>
    <property type="evidence" value="ECO:0007669"/>
    <property type="project" value="UniProtKB-KW"/>
</dbReference>
<dbReference type="PANTHER" id="PTHR35798:SF1">
    <property type="entry name" value="CELL DIVISION PROTEIN SEPF"/>
    <property type="match status" value="1"/>
</dbReference>
<dbReference type="OrthoDB" id="3731101at2"/>
<dbReference type="EMBL" id="CP027433">
    <property type="protein sequence ID" value="AVM00991.1"/>
    <property type="molecule type" value="Genomic_DNA"/>
</dbReference>
<evidence type="ECO:0000256" key="3">
    <source>
        <dbReference type="ARBA" id="ARBA00023306"/>
    </source>
</evidence>
<dbReference type="Pfam" id="PF04472">
    <property type="entry name" value="SepF"/>
    <property type="match status" value="1"/>
</dbReference>
<dbReference type="InterPro" id="IPR038594">
    <property type="entry name" value="SepF-like_sf"/>
</dbReference>
<organism evidence="7 8">
    <name type="scientific">Gordonia iterans</name>
    <dbReference type="NCBI Taxonomy" id="1004901"/>
    <lineage>
        <taxon>Bacteria</taxon>
        <taxon>Bacillati</taxon>
        <taxon>Actinomycetota</taxon>
        <taxon>Actinomycetes</taxon>
        <taxon>Mycobacteriales</taxon>
        <taxon>Gordoniaceae</taxon>
        <taxon>Gordonia</taxon>
    </lineage>
</organism>
<dbReference type="RefSeq" id="WP_105942704.1">
    <property type="nucleotide sequence ID" value="NZ_CP027433.1"/>
</dbReference>
<keyword evidence="3 5" id="KW-0131">Cell cycle</keyword>
<comment type="function">
    <text evidence="4 5">Cell division protein that is part of the divisome complex and is recruited early to the Z-ring. Probably stimulates Z-ring formation, perhaps through the cross-linking of FtsZ protofilaments. Its function overlaps with FtsA.</text>
</comment>
<feature type="region of interest" description="Disordered" evidence="6">
    <location>
        <begin position="22"/>
        <end position="60"/>
    </location>
</feature>
<comment type="subcellular location">
    <subcellularLocation>
        <location evidence="5">Cytoplasm</location>
    </subcellularLocation>
    <text evidence="5">Localizes to the division site, in a FtsZ-dependent manner.</text>
</comment>
<reference evidence="7 8" key="1">
    <citation type="submission" date="2018-03" db="EMBL/GenBank/DDBJ databases">
        <title>Characteristics and genome of n-alkane degrading marine bacteria Gordonia iterans isolated from crude oil contaminated in Tae-an, South Korea.</title>
        <authorList>
            <person name="Lee S.-S."/>
            <person name="Kim H."/>
        </authorList>
    </citation>
    <scope>NUCLEOTIDE SEQUENCE [LARGE SCALE GENOMIC DNA]</scope>
    <source>
        <strain evidence="7 8">Co17</strain>
    </source>
</reference>
<comment type="subunit">
    <text evidence="5">Homodimer. Interacts with FtsZ.</text>
</comment>
<evidence type="ECO:0000256" key="1">
    <source>
        <dbReference type="ARBA" id="ARBA00022618"/>
    </source>
</evidence>
<evidence type="ECO:0000256" key="2">
    <source>
        <dbReference type="ARBA" id="ARBA00023210"/>
    </source>
</evidence>
<accession>A0A2S0KH82</accession>
<evidence type="ECO:0000256" key="6">
    <source>
        <dbReference type="SAM" id="MobiDB-lite"/>
    </source>
</evidence>
<dbReference type="KEGG" id="git:C6V83_12725"/>
<evidence type="ECO:0000313" key="7">
    <source>
        <dbReference type="EMBL" id="AVM00991.1"/>
    </source>
</evidence>
<dbReference type="GO" id="GO:0005737">
    <property type="term" value="C:cytoplasm"/>
    <property type="evidence" value="ECO:0007669"/>
    <property type="project" value="UniProtKB-SubCell"/>
</dbReference>
<dbReference type="Proteomes" id="UP000239814">
    <property type="component" value="Chromosome"/>
</dbReference>
<evidence type="ECO:0000313" key="8">
    <source>
        <dbReference type="Proteomes" id="UP000239814"/>
    </source>
</evidence>